<evidence type="ECO:0000256" key="1">
    <source>
        <dbReference type="SAM" id="MobiDB-lite"/>
    </source>
</evidence>
<dbReference type="EMBL" id="BSEC01000001">
    <property type="protein sequence ID" value="GLI93674.1"/>
    <property type="molecule type" value="Genomic_DNA"/>
</dbReference>
<feature type="region of interest" description="Disordered" evidence="1">
    <location>
        <begin position="1"/>
        <end position="31"/>
    </location>
</feature>
<comment type="caution">
    <text evidence="2">The sequence shown here is derived from an EMBL/GenBank/DDBJ whole genome shotgun (WGS) entry which is preliminary data.</text>
</comment>
<keyword evidence="3" id="KW-1185">Reference proteome</keyword>
<evidence type="ECO:0000313" key="3">
    <source>
        <dbReference type="Proteomes" id="UP001144323"/>
    </source>
</evidence>
<dbReference type="Proteomes" id="UP001144323">
    <property type="component" value="Unassembled WGS sequence"/>
</dbReference>
<dbReference type="AlphaFoldDB" id="A0A9W6GVA2"/>
<gene>
    <name evidence="2" type="ORF">LMG27198_26660</name>
</gene>
<sequence>MSMVRSGTWRTTTASTLLAKKTPKDSKKRLREDAQELEAVISRVEQWSATMGLVLDPEDGPDSDGAE</sequence>
<dbReference type="RefSeq" id="WP_281803628.1">
    <property type="nucleotide sequence ID" value="NZ_BSEC01000001.1"/>
</dbReference>
<name>A0A9W6GVA2_9HYPH</name>
<feature type="compositionally biased region" description="Low complexity" evidence="1">
    <location>
        <begin position="11"/>
        <end position="20"/>
    </location>
</feature>
<feature type="compositionally biased region" description="Basic and acidic residues" evidence="1">
    <location>
        <begin position="22"/>
        <end position="31"/>
    </location>
</feature>
<evidence type="ECO:0000313" key="2">
    <source>
        <dbReference type="EMBL" id="GLI93674.1"/>
    </source>
</evidence>
<protein>
    <submittedName>
        <fullName evidence="2">Uncharacterized protein</fullName>
    </submittedName>
</protein>
<reference evidence="2" key="1">
    <citation type="journal article" date="2023" name="Int. J. Syst. Evol. Microbiol.">
        <title>Methylocystis iwaonis sp. nov., a type II methane-oxidizing bacterium from surface soil of a rice paddy field in Japan, and emended description of the genus Methylocystis (ex Whittenbury et al. 1970) Bowman et al. 1993.</title>
        <authorList>
            <person name="Kaise H."/>
            <person name="Sawadogo J.B."/>
            <person name="Alam M.S."/>
            <person name="Ueno C."/>
            <person name="Dianou D."/>
            <person name="Shinjo R."/>
            <person name="Asakawa S."/>
        </authorList>
    </citation>
    <scope>NUCLEOTIDE SEQUENCE</scope>
    <source>
        <strain evidence="2">LMG27198</strain>
    </source>
</reference>
<organism evidence="2 3">
    <name type="scientific">Methylocystis echinoides</name>
    <dbReference type="NCBI Taxonomy" id="29468"/>
    <lineage>
        <taxon>Bacteria</taxon>
        <taxon>Pseudomonadati</taxon>
        <taxon>Pseudomonadota</taxon>
        <taxon>Alphaproteobacteria</taxon>
        <taxon>Hyphomicrobiales</taxon>
        <taxon>Methylocystaceae</taxon>
        <taxon>Methylocystis</taxon>
    </lineage>
</organism>
<proteinExistence type="predicted"/>
<accession>A0A9W6GVA2</accession>